<dbReference type="PIRSF" id="PIRSF028757">
    <property type="entry name" value="LD-carboxypeptidase"/>
    <property type="match status" value="1"/>
</dbReference>
<reference evidence="9 10" key="1">
    <citation type="submission" date="2017-08" db="EMBL/GenBank/DDBJ databases">
        <title>Infants hospitalized years apart are colonized by the same room-sourced microbial strains.</title>
        <authorList>
            <person name="Brooks B."/>
            <person name="Olm M.R."/>
            <person name="Firek B.A."/>
            <person name="Baker R."/>
            <person name="Thomas B.C."/>
            <person name="Morowitz M.J."/>
            <person name="Banfield J.F."/>
        </authorList>
    </citation>
    <scope>NUCLEOTIDE SEQUENCE [LARGE SCALE GENOMIC DNA]</scope>
    <source>
        <strain evidence="9">S2_005_002_R2_29</strain>
    </source>
</reference>
<comment type="caution">
    <text evidence="9">The sequence shown here is derived from an EMBL/GenBank/DDBJ whole genome shotgun (WGS) entry which is preliminary data.</text>
</comment>
<proteinExistence type="inferred from homology"/>
<dbReference type="InterPro" id="IPR029062">
    <property type="entry name" value="Class_I_gatase-like"/>
</dbReference>
<dbReference type="InterPro" id="IPR027478">
    <property type="entry name" value="LdcA_N"/>
</dbReference>
<dbReference type="InterPro" id="IPR040921">
    <property type="entry name" value="Peptidase_S66C"/>
</dbReference>
<evidence type="ECO:0000256" key="6">
    <source>
        <dbReference type="PIRSR" id="PIRSR028757-1"/>
    </source>
</evidence>
<dbReference type="AlphaFoldDB" id="A0A2W5MXH8"/>
<dbReference type="Pfam" id="PF02016">
    <property type="entry name" value="Peptidase_S66"/>
    <property type="match status" value="1"/>
</dbReference>
<keyword evidence="2 9" id="KW-0121">Carboxypeptidase</keyword>
<sequence>MDYIAPPPLHLGDTIGIMAPSSRIARDDIEASKTFLESKGYKVLVHPQTYLHADAEPATQYAGSVNDKLSALHDLARDAAVKAVIFATGGQRAMTLLDAIDYSLLATFPKIYMGFSDHTVLLNAIAANTGLVTYHGPTFKRTTKNPQIDFNLRFLEGREKSIPLHGATSFKHGNAKGKLFGGNLASLRSLTNTELSMADGGILFLEEIGEELSTIDRDLCALKRRGLLHRLSGLIFGQFTDMKDTGTPFGMGLSDIIAEHTAELDIPILANAPFGHDTDLYALPIGATVTLDANARVLTLA</sequence>
<dbReference type="InterPro" id="IPR027461">
    <property type="entry name" value="Carboxypeptidase_A_C_sf"/>
</dbReference>
<feature type="domain" description="LD-carboxypeptidase N-terminal" evidence="7">
    <location>
        <begin position="15"/>
        <end position="136"/>
    </location>
</feature>
<evidence type="ECO:0000259" key="8">
    <source>
        <dbReference type="Pfam" id="PF17676"/>
    </source>
</evidence>
<evidence type="ECO:0000256" key="1">
    <source>
        <dbReference type="ARBA" id="ARBA00010233"/>
    </source>
</evidence>
<dbReference type="Pfam" id="PF17676">
    <property type="entry name" value="Peptidase_S66C"/>
    <property type="match status" value="1"/>
</dbReference>
<name>A0A2W5MXH8_9BACT</name>
<dbReference type="GO" id="GO:0006508">
    <property type="term" value="P:proteolysis"/>
    <property type="evidence" value="ECO:0007669"/>
    <property type="project" value="UniProtKB-KW"/>
</dbReference>
<dbReference type="PANTHER" id="PTHR30237:SF2">
    <property type="entry name" value="MUREIN TETRAPEPTIDE CARBOXYPEPTIDASE"/>
    <property type="match status" value="1"/>
</dbReference>
<dbReference type="Gene3D" id="3.40.50.10740">
    <property type="entry name" value="Class I glutamine amidotransferase-like"/>
    <property type="match status" value="1"/>
</dbReference>
<keyword evidence="3" id="KW-0645">Protease</keyword>
<dbReference type="Gene3D" id="3.50.30.60">
    <property type="entry name" value="LD-carboxypeptidase A C-terminal domain-like"/>
    <property type="match status" value="1"/>
</dbReference>
<feature type="active site" description="Charge relay system" evidence="6">
    <location>
        <position position="206"/>
    </location>
</feature>
<evidence type="ECO:0000256" key="3">
    <source>
        <dbReference type="ARBA" id="ARBA00022670"/>
    </source>
</evidence>
<evidence type="ECO:0000313" key="10">
    <source>
        <dbReference type="Proteomes" id="UP000249417"/>
    </source>
</evidence>
<evidence type="ECO:0000259" key="7">
    <source>
        <dbReference type="Pfam" id="PF02016"/>
    </source>
</evidence>
<organism evidence="9 10">
    <name type="scientific">Micavibrio aeruginosavorus</name>
    <dbReference type="NCBI Taxonomy" id="349221"/>
    <lineage>
        <taxon>Bacteria</taxon>
        <taxon>Pseudomonadati</taxon>
        <taxon>Bdellovibrionota</taxon>
        <taxon>Bdellovibrionia</taxon>
        <taxon>Bdellovibrionales</taxon>
        <taxon>Pseudobdellovibrionaceae</taxon>
        <taxon>Micavibrio</taxon>
    </lineage>
</organism>
<comment type="similarity">
    <text evidence="1">Belongs to the peptidase S66 family.</text>
</comment>
<gene>
    <name evidence="9" type="ORF">DI551_12295</name>
</gene>
<keyword evidence="5" id="KW-0720">Serine protease</keyword>
<evidence type="ECO:0000256" key="2">
    <source>
        <dbReference type="ARBA" id="ARBA00022645"/>
    </source>
</evidence>
<protein>
    <submittedName>
        <fullName evidence="9">LD-carboxypeptidase</fullName>
    </submittedName>
</protein>
<dbReference type="Proteomes" id="UP000249417">
    <property type="component" value="Unassembled WGS sequence"/>
</dbReference>
<feature type="domain" description="LD-carboxypeptidase C-terminal" evidence="8">
    <location>
        <begin position="176"/>
        <end position="291"/>
    </location>
</feature>
<evidence type="ECO:0000313" key="9">
    <source>
        <dbReference type="EMBL" id="PZQ43375.1"/>
    </source>
</evidence>
<dbReference type="SUPFAM" id="SSF52317">
    <property type="entry name" value="Class I glutamine amidotransferase-like"/>
    <property type="match status" value="1"/>
</dbReference>
<dbReference type="EMBL" id="QFQB01000160">
    <property type="protein sequence ID" value="PZQ43375.1"/>
    <property type="molecule type" value="Genomic_DNA"/>
</dbReference>
<evidence type="ECO:0000256" key="5">
    <source>
        <dbReference type="ARBA" id="ARBA00022825"/>
    </source>
</evidence>
<dbReference type="PANTHER" id="PTHR30237">
    <property type="entry name" value="MURAMOYLTETRAPEPTIDE CARBOXYPEPTIDASE"/>
    <property type="match status" value="1"/>
</dbReference>
<dbReference type="InterPro" id="IPR040449">
    <property type="entry name" value="Peptidase_S66_N"/>
</dbReference>
<dbReference type="InterPro" id="IPR003507">
    <property type="entry name" value="S66_fam"/>
</dbReference>
<feature type="active site" description="Nucleophile" evidence="6">
    <location>
        <position position="116"/>
    </location>
</feature>
<dbReference type="CDD" id="cd07025">
    <property type="entry name" value="Peptidase_S66"/>
    <property type="match status" value="1"/>
</dbReference>
<feature type="active site" description="Charge relay system" evidence="6">
    <location>
        <position position="276"/>
    </location>
</feature>
<dbReference type="SUPFAM" id="SSF141986">
    <property type="entry name" value="LD-carboxypeptidase A C-terminal domain-like"/>
    <property type="match status" value="1"/>
</dbReference>
<accession>A0A2W5MXH8</accession>
<dbReference type="GO" id="GO:0008236">
    <property type="term" value="F:serine-type peptidase activity"/>
    <property type="evidence" value="ECO:0007669"/>
    <property type="project" value="UniProtKB-KW"/>
</dbReference>
<evidence type="ECO:0000256" key="4">
    <source>
        <dbReference type="ARBA" id="ARBA00022801"/>
    </source>
</evidence>
<dbReference type="GO" id="GO:0004180">
    <property type="term" value="F:carboxypeptidase activity"/>
    <property type="evidence" value="ECO:0007669"/>
    <property type="project" value="UniProtKB-KW"/>
</dbReference>
<keyword evidence="4" id="KW-0378">Hydrolase</keyword>